<reference evidence="1 2" key="1">
    <citation type="submission" date="2021-04" db="EMBL/GenBank/DDBJ databases">
        <authorList>
            <person name="De Guttry C."/>
            <person name="Zahm M."/>
            <person name="Klopp C."/>
            <person name="Cabau C."/>
            <person name="Louis A."/>
            <person name="Berthelot C."/>
            <person name="Parey E."/>
            <person name="Roest Crollius H."/>
            <person name="Montfort J."/>
            <person name="Robinson-Rechavi M."/>
            <person name="Bucao C."/>
            <person name="Bouchez O."/>
            <person name="Gislard M."/>
            <person name="Lluch J."/>
            <person name="Milhes M."/>
            <person name="Lampietro C."/>
            <person name="Lopez Roques C."/>
            <person name="Donnadieu C."/>
            <person name="Braasch I."/>
            <person name="Desvignes T."/>
            <person name="Postlethwait J."/>
            <person name="Bobe J."/>
            <person name="Wedekind C."/>
            <person name="Guiguen Y."/>
        </authorList>
    </citation>
    <scope>NUCLEOTIDE SEQUENCE [LARGE SCALE GENOMIC DNA]</scope>
    <source>
        <strain evidence="1">Cs_M1</strain>
        <tissue evidence="1">Blood</tissue>
    </source>
</reference>
<name>A0AAN8QKU1_9TELE</name>
<keyword evidence="2" id="KW-1185">Reference proteome</keyword>
<dbReference type="EMBL" id="JAGTTL010000027">
    <property type="protein sequence ID" value="KAK6301338.1"/>
    <property type="molecule type" value="Genomic_DNA"/>
</dbReference>
<protein>
    <submittedName>
        <fullName evidence="1">Uncharacterized protein</fullName>
    </submittedName>
</protein>
<evidence type="ECO:0000313" key="1">
    <source>
        <dbReference type="EMBL" id="KAK6301338.1"/>
    </source>
</evidence>
<proteinExistence type="predicted"/>
<evidence type="ECO:0000313" key="2">
    <source>
        <dbReference type="Proteomes" id="UP001356427"/>
    </source>
</evidence>
<organism evidence="1 2">
    <name type="scientific">Coregonus suidteri</name>
    <dbReference type="NCBI Taxonomy" id="861788"/>
    <lineage>
        <taxon>Eukaryota</taxon>
        <taxon>Metazoa</taxon>
        <taxon>Chordata</taxon>
        <taxon>Craniata</taxon>
        <taxon>Vertebrata</taxon>
        <taxon>Euteleostomi</taxon>
        <taxon>Actinopterygii</taxon>
        <taxon>Neopterygii</taxon>
        <taxon>Teleostei</taxon>
        <taxon>Protacanthopterygii</taxon>
        <taxon>Salmoniformes</taxon>
        <taxon>Salmonidae</taxon>
        <taxon>Coregoninae</taxon>
        <taxon>Coregonus</taxon>
    </lineage>
</organism>
<dbReference type="Proteomes" id="UP001356427">
    <property type="component" value="Unassembled WGS sequence"/>
</dbReference>
<dbReference type="AlphaFoldDB" id="A0AAN8QKU1"/>
<accession>A0AAN8QKU1</accession>
<comment type="caution">
    <text evidence="1">The sequence shown here is derived from an EMBL/GenBank/DDBJ whole genome shotgun (WGS) entry which is preliminary data.</text>
</comment>
<sequence>MNPEDVVIILSDDDDDDDDVSINDSVYIVEDIQNNATTTAAVDQPICSRSRDPGGDEDLVITFCRRGEVLPHARYDCPTHTFT</sequence>
<gene>
    <name evidence="1" type="ORF">J4Q44_G00294360</name>
</gene>